<evidence type="ECO:0000313" key="2">
    <source>
        <dbReference type="EMBL" id="EFA8786159.1"/>
    </source>
</evidence>
<name>A0A3R0N0L8_ECOLX</name>
<dbReference type="Gene3D" id="3.90.1480.10">
    <property type="entry name" value="Alpha-2,3-sialyltransferase"/>
    <property type="match status" value="1"/>
</dbReference>
<dbReference type="InterPro" id="IPR031026">
    <property type="entry name" value="WaaZ_KDO_III"/>
</dbReference>
<keyword evidence="2" id="KW-0328">Glycosyltransferase</keyword>
<dbReference type="NCBIfam" id="NF007333">
    <property type="entry name" value="PRK09822.1"/>
    <property type="match status" value="1"/>
</dbReference>
<reference evidence="3" key="1">
    <citation type="submission" date="2018-06" db="EMBL/GenBank/DDBJ databases">
        <authorList>
            <person name="Ashton P.M."/>
            <person name="Dallman T."/>
            <person name="Nair S."/>
            <person name="De Pinna E."/>
            <person name="Peters T."/>
            <person name="Grant K."/>
        </authorList>
    </citation>
    <scope>NUCLEOTIDE SEQUENCE [LARGE SCALE GENOMIC DNA]</scope>
    <source>
        <strain evidence="3">462023</strain>
    </source>
</reference>
<sequence>MKNIRYIGKKDVENLIESKTSDDVIIFLSGPTSQKTPLSVLQTRDVIAVNGSAQYLLSHNIIPYIYVLTDVRFLHQRRDDFYKFSQRSRYTIVNVDVYEHASEEDKRYILQNCLVLRSFYRREKGGLIKKIKFNILSRIHKELLISVPFSKKGRLVGFCKDINLGYCSCHTVAFAAIQIAYSLKYARIICSGLDLTGSCTRFYDESNNPMPSELSRDLFKILPFFRFMRDNVEDINIYNLSDDTAISYDVIPFIKPLDISSEESKSQDKIRKKMEYKASTDSYAN</sequence>
<proteinExistence type="predicted"/>
<dbReference type="Proteomes" id="UP000567387">
    <property type="component" value="Unassembled WGS sequence"/>
</dbReference>
<organism evidence="3">
    <name type="scientific">Escherichia coli</name>
    <dbReference type="NCBI Taxonomy" id="562"/>
    <lineage>
        <taxon>Bacteria</taxon>
        <taxon>Pseudomonadati</taxon>
        <taxon>Pseudomonadota</taxon>
        <taxon>Gammaproteobacteria</taxon>
        <taxon>Enterobacterales</taxon>
        <taxon>Enterobacteriaceae</taxon>
        <taxon>Escherichia</taxon>
    </lineage>
</organism>
<dbReference type="RefSeq" id="WP_000790312.1">
    <property type="nucleotide sequence ID" value="NZ_BFOV01000020.1"/>
</dbReference>
<comment type="caution">
    <text evidence="3">The sequence shown here is derived from an EMBL/GenBank/DDBJ whole genome shotgun (WGS) entry which is preliminary data.</text>
</comment>
<keyword evidence="3" id="KW-0808">Transferase</keyword>
<dbReference type="EMBL" id="RTJF01000032">
    <property type="protein sequence ID" value="MJL95383.1"/>
    <property type="molecule type" value="Genomic_DNA"/>
</dbReference>
<evidence type="ECO:0000256" key="1">
    <source>
        <dbReference type="SAM" id="MobiDB-lite"/>
    </source>
</evidence>
<feature type="compositionally biased region" description="Basic and acidic residues" evidence="1">
    <location>
        <begin position="262"/>
        <end position="278"/>
    </location>
</feature>
<accession>A0A3R0N0L8</accession>
<protein>
    <submittedName>
        <fullName evidence="3">3-deoxy-D-manno-oct-2-ulosonate III transferase WaaZ</fullName>
        <ecNumber evidence="2">2.4.99.15</ecNumber>
    </submittedName>
</protein>
<dbReference type="GO" id="GO:0043842">
    <property type="term" value="F:Kdo transferase activity"/>
    <property type="evidence" value="ECO:0007669"/>
    <property type="project" value="UniProtKB-EC"/>
</dbReference>
<feature type="region of interest" description="Disordered" evidence="1">
    <location>
        <begin position="262"/>
        <end position="285"/>
    </location>
</feature>
<dbReference type="NCBIfam" id="TIGR04437">
    <property type="entry name" value="WaaZ_KDO_III"/>
    <property type="match status" value="1"/>
</dbReference>
<evidence type="ECO:0000313" key="4">
    <source>
        <dbReference type="Proteomes" id="UP000567387"/>
    </source>
</evidence>
<dbReference type="AlphaFoldDB" id="A0A3R0N0L8"/>
<gene>
    <name evidence="2" type="primary">waaZ</name>
    <name evidence="2" type="ORF">C2R31_004069</name>
    <name evidence="3" type="ORF">DNX30_21970</name>
</gene>
<dbReference type="EC" id="2.4.99.15" evidence="2"/>
<reference evidence="2 4" key="2">
    <citation type="submission" date="2018-08" db="EMBL/GenBank/DDBJ databases">
        <authorList>
            <consortium name="PulseNet: The National Subtyping Network for Foodborne Disease Surveillance"/>
            <person name="Tarr C.L."/>
            <person name="Trees E."/>
            <person name="Katz L.S."/>
            <person name="Carleton-Romer H.A."/>
            <person name="Stroika S."/>
            <person name="Kucerova Z."/>
            <person name="Roache K.F."/>
            <person name="Sabol A.L."/>
            <person name="Besser J."/>
            <person name="Gerner-Smidt P."/>
        </authorList>
    </citation>
    <scope>NUCLEOTIDE SEQUENCE [LARGE SCALE GENOMIC DNA]</scope>
    <source>
        <strain evidence="2 4">PNUSAE011918</strain>
    </source>
</reference>
<dbReference type="Proteomes" id="UP000885382">
    <property type="component" value="Unassembled WGS sequence"/>
</dbReference>
<evidence type="ECO:0000313" key="3">
    <source>
        <dbReference type="EMBL" id="MJL95383.1"/>
    </source>
</evidence>
<dbReference type="EMBL" id="AASCBU010000024">
    <property type="protein sequence ID" value="EFA8786159.1"/>
    <property type="molecule type" value="Genomic_DNA"/>
</dbReference>